<reference evidence="3" key="1">
    <citation type="journal article" date="2015" name="Nature">
        <title>Complex archaea that bridge the gap between prokaryotes and eukaryotes.</title>
        <authorList>
            <person name="Spang A."/>
            <person name="Saw J.H."/>
            <person name="Jorgensen S.L."/>
            <person name="Zaremba-Niedzwiedzka K."/>
            <person name="Martijn J."/>
            <person name="Lind A.E."/>
            <person name="van Eijk R."/>
            <person name="Schleper C."/>
            <person name="Guy L."/>
            <person name="Ettema T.J."/>
        </authorList>
    </citation>
    <scope>NUCLEOTIDE SEQUENCE</scope>
</reference>
<sequence length="101" mass="11311">MRSIGLSIPIPTTILIRISILVLLNILDYILTGFAITTGIAEEVNPLLASVSLEWMGIIKTAWVCFFIYYHWNHPKMIYLAMAIFSGVVGWNIVMIILGSL</sequence>
<proteinExistence type="predicted"/>
<comment type="caution">
    <text evidence="3">The sequence shown here is derived from an EMBL/GenBank/DDBJ whole genome shotgun (WGS) entry which is preliminary data.</text>
</comment>
<evidence type="ECO:0000256" key="1">
    <source>
        <dbReference type="SAM" id="Phobius"/>
    </source>
</evidence>
<evidence type="ECO:0000313" key="3">
    <source>
        <dbReference type="EMBL" id="KKN34700.1"/>
    </source>
</evidence>
<keyword evidence="1" id="KW-1133">Transmembrane helix</keyword>
<feature type="transmembrane region" description="Helical" evidence="1">
    <location>
        <begin position="20"/>
        <end position="41"/>
    </location>
</feature>
<dbReference type="Pfam" id="PF18902">
    <property type="entry name" value="DUF5658"/>
    <property type="match status" value="1"/>
</dbReference>
<evidence type="ECO:0000259" key="2">
    <source>
        <dbReference type="Pfam" id="PF18902"/>
    </source>
</evidence>
<dbReference type="AlphaFoldDB" id="A0A0F9PSM4"/>
<dbReference type="EMBL" id="LAZR01002090">
    <property type="protein sequence ID" value="KKN34700.1"/>
    <property type="molecule type" value="Genomic_DNA"/>
</dbReference>
<accession>A0A0F9PSM4</accession>
<feature type="domain" description="DUF5658" evidence="2">
    <location>
        <begin position="20"/>
        <end position="97"/>
    </location>
</feature>
<protein>
    <recommendedName>
        <fullName evidence="2">DUF5658 domain-containing protein</fullName>
    </recommendedName>
</protein>
<feature type="transmembrane region" description="Helical" evidence="1">
    <location>
        <begin position="77"/>
        <end position="98"/>
    </location>
</feature>
<keyword evidence="1" id="KW-0472">Membrane</keyword>
<dbReference type="InterPro" id="IPR043717">
    <property type="entry name" value="DUF5658"/>
</dbReference>
<name>A0A0F9PSM4_9ZZZZ</name>
<organism evidence="3">
    <name type="scientific">marine sediment metagenome</name>
    <dbReference type="NCBI Taxonomy" id="412755"/>
    <lineage>
        <taxon>unclassified sequences</taxon>
        <taxon>metagenomes</taxon>
        <taxon>ecological metagenomes</taxon>
    </lineage>
</organism>
<gene>
    <name evidence="3" type="ORF">LCGC14_0791270</name>
</gene>
<feature type="transmembrane region" description="Helical" evidence="1">
    <location>
        <begin position="47"/>
        <end position="70"/>
    </location>
</feature>
<keyword evidence="1" id="KW-0812">Transmembrane</keyword>